<keyword evidence="3" id="KW-1185">Reference proteome</keyword>
<dbReference type="VEuPathDB" id="FungiDB:KRP23_13255"/>
<dbReference type="OMA" id="DWPRETR"/>
<dbReference type="PANTHER" id="PTHR37066">
    <property type="entry name" value="HELICASE-ASSOCIATED"/>
    <property type="match status" value="1"/>
</dbReference>
<evidence type="ECO:0000259" key="1">
    <source>
        <dbReference type="Pfam" id="PF03457"/>
    </source>
</evidence>
<protein>
    <recommendedName>
        <fullName evidence="1">Helicase-associated domain-containing protein</fullName>
    </recommendedName>
</protein>
<dbReference type="STRING" id="164328.H3GGG3"/>
<dbReference type="Pfam" id="PF03457">
    <property type="entry name" value="HA"/>
    <property type="match status" value="1"/>
</dbReference>
<dbReference type="AlphaFoldDB" id="H3GGG3"/>
<dbReference type="InterPro" id="IPR005114">
    <property type="entry name" value="Helicase_assoc"/>
</dbReference>
<dbReference type="HOGENOM" id="CLU_1312347_0_0_1"/>
<dbReference type="EnsemblProtists" id="Phyra74907">
    <property type="protein sequence ID" value="Phyra74907"/>
    <property type="gene ID" value="Phyra74907"/>
</dbReference>
<accession>H3GGG3</accession>
<dbReference type="Proteomes" id="UP000005238">
    <property type="component" value="Unassembled WGS sequence"/>
</dbReference>
<dbReference type="InParanoid" id="H3GGG3"/>
<dbReference type="VEuPathDB" id="FungiDB:KRP22_930"/>
<sequence>METFRQEFGHCIVDEDFEVPSSAPWPEAAWGMALGVVVREVREGASFLDQAARDRGRLELLRFPWDRQAAVWNDRIFPALEVYAAEVGHCRVPFMFVVPPREPWPRSAWGMNLGTTVASMRGMGSYFAFVGRDVDRLDELGYSLELPTRVWTKCVAPLVATYATLFGDEVPIPAAFVIPFEAPWSEETWGVRLGVIVARNARHVIKDTAP</sequence>
<reference evidence="2" key="2">
    <citation type="submission" date="2015-06" db="UniProtKB">
        <authorList>
            <consortium name="EnsemblProtists"/>
        </authorList>
    </citation>
    <scope>IDENTIFICATION</scope>
    <source>
        <strain evidence="2">Pr102</strain>
    </source>
</reference>
<organism evidence="2 3">
    <name type="scientific">Phytophthora ramorum</name>
    <name type="common">Sudden oak death agent</name>
    <dbReference type="NCBI Taxonomy" id="164328"/>
    <lineage>
        <taxon>Eukaryota</taxon>
        <taxon>Sar</taxon>
        <taxon>Stramenopiles</taxon>
        <taxon>Oomycota</taxon>
        <taxon>Peronosporomycetes</taxon>
        <taxon>Peronosporales</taxon>
        <taxon>Peronosporaceae</taxon>
        <taxon>Phytophthora</taxon>
    </lineage>
</organism>
<dbReference type="EMBL" id="DS566007">
    <property type="status" value="NOT_ANNOTATED_CDS"/>
    <property type="molecule type" value="Genomic_DNA"/>
</dbReference>
<dbReference type="PANTHER" id="PTHR37066:SF1">
    <property type="entry name" value="LNS2_PITP DOMAIN-CONTAINING PROTEIN"/>
    <property type="match status" value="1"/>
</dbReference>
<evidence type="ECO:0000313" key="2">
    <source>
        <dbReference type="EnsemblProtists" id="Phyra74907"/>
    </source>
</evidence>
<proteinExistence type="predicted"/>
<evidence type="ECO:0000313" key="3">
    <source>
        <dbReference type="Proteomes" id="UP000005238"/>
    </source>
</evidence>
<feature type="domain" description="Helicase-associated" evidence="1">
    <location>
        <begin position="70"/>
        <end position="141"/>
    </location>
</feature>
<name>H3GGG3_PHYRM</name>
<reference evidence="3" key="1">
    <citation type="journal article" date="2006" name="Science">
        <title>Phytophthora genome sequences uncover evolutionary origins and mechanisms of pathogenesis.</title>
        <authorList>
            <person name="Tyler B.M."/>
            <person name="Tripathy S."/>
            <person name="Zhang X."/>
            <person name="Dehal P."/>
            <person name="Jiang R.H."/>
            <person name="Aerts A."/>
            <person name="Arredondo F.D."/>
            <person name="Baxter L."/>
            <person name="Bensasson D."/>
            <person name="Beynon J.L."/>
            <person name="Chapman J."/>
            <person name="Damasceno C.M."/>
            <person name="Dorrance A.E."/>
            <person name="Dou D."/>
            <person name="Dickerman A.W."/>
            <person name="Dubchak I.L."/>
            <person name="Garbelotto M."/>
            <person name="Gijzen M."/>
            <person name="Gordon S.G."/>
            <person name="Govers F."/>
            <person name="Grunwald N.J."/>
            <person name="Huang W."/>
            <person name="Ivors K.L."/>
            <person name="Jones R.W."/>
            <person name="Kamoun S."/>
            <person name="Krampis K."/>
            <person name="Lamour K.H."/>
            <person name="Lee M.K."/>
            <person name="McDonald W.H."/>
            <person name="Medina M."/>
            <person name="Meijer H.J."/>
            <person name="Nordberg E.K."/>
            <person name="Maclean D.J."/>
            <person name="Ospina-Giraldo M.D."/>
            <person name="Morris P.F."/>
            <person name="Phuntumart V."/>
            <person name="Putnam N.H."/>
            <person name="Rash S."/>
            <person name="Rose J.K."/>
            <person name="Sakihama Y."/>
            <person name="Salamov A.A."/>
            <person name="Savidor A."/>
            <person name="Scheuring C.F."/>
            <person name="Smith B.M."/>
            <person name="Sobral B.W."/>
            <person name="Terry A."/>
            <person name="Torto-Alalibo T.A."/>
            <person name="Win J."/>
            <person name="Xu Z."/>
            <person name="Zhang H."/>
            <person name="Grigoriev I.V."/>
            <person name="Rokhsar D.S."/>
            <person name="Boore J.L."/>
        </authorList>
    </citation>
    <scope>NUCLEOTIDE SEQUENCE [LARGE SCALE GENOMIC DNA]</scope>
    <source>
        <strain evidence="3">Pr102</strain>
    </source>
</reference>